<dbReference type="AlphaFoldDB" id="A0A3D8SSS7"/>
<organism evidence="1 2">
    <name type="scientific">Coleophoma cylindrospora</name>
    <dbReference type="NCBI Taxonomy" id="1849047"/>
    <lineage>
        <taxon>Eukaryota</taxon>
        <taxon>Fungi</taxon>
        <taxon>Dikarya</taxon>
        <taxon>Ascomycota</taxon>
        <taxon>Pezizomycotina</taxon>
        <taxon>Leotiomycetes</taxon>
        <taxon>Helotiales</taxon>
        <taxon>Dermateaceae</taxon>
        <taxon>Coleophoma</taxon>
    </lineage>
</organism>
<name>A0A3D8SSS7_9HELO</name>
<keyword evidence="2" id="KW-1185">Reference proteome</keyword>
<proteinExistence type="predicted"/>
<comment type="caution">
    <text evidence="1">The sequence shown here is derived from an EMBL/GenBank/DDBJ whole genome shotgun (WGS) entry which is preliminary data.</text>
</comment>
<protein>
    <submittedName>
        <fullName evidence="1">Uncharacterized protein</fullName>
    </submittedName>
</protein>
<gene>
    <name evidence="1" type="ORF">BP6252_01389</name>
</gene>
<dbReference type="OrthoDB" id="10284404at2759"/>
<dbReference type="EMBL" id="PDLM01000001">
    <property type="protein sequence ID" value="RDW89357.1"/>
    <property type="molecule type" value="Genomic_DNA"/>
</dbReference>
<evidence type="ECO:0000313" key="1">
    <source>
        <dbReference type="EMBL" id="RDW89357.1"/>
    </source>
</evidence>
<evidence type="ECO:0000313" key="2">
    <source>
        <dbReference type="Proteomes" id="UP000256645"/>
    </source>
</evidence>
<reference evidence="1 2" key="1">
    <citation type="journal article" date="2018" name="IMA Fungus">
        <title>IMA Genome-F 9: Draft genome sequence of Annulohypoxylon stygium, Aspergillus mulundensis, Berkeleyomyces basicola (syn. Thielaviopsis basicola), Ceratocystis smalleyi, two Cercospora beticola strains, Coleophoma cylindrospora, Fusarium fracticaudum, Phialophora cf. hyalina, and Morchella septimelata.</title>
        <authorList>
            <person name="Wingfield B.D."/>
            <person name="Bills G.F."/>
            <person name="Dong Y."/>
            <person name="Huang W."/>
            <person name="Nel W.J."/>
            <person name="Swalarsk-Parry B.S."/>
            <person name="Vaghefi N."/>
            <person name="Wilken P.M."/>
            <person name="An Z."/>
            <person name="de Beer Z.W."/>
            <person name="De Vos L."/>
            <person name="Chen L."/>
            <person name="Duong T.A."/>
            <person name="Gao Y."/>
            <person name="Hammerbacher A."/>
            <person name="Kikkert J.R."/>
            <person name="Li Y."/>
            <person name="Li H."/>
            <person name="Li K."/>
            <person name="Li Q."/>
            <person name="Liu X."/>
            <person name="Ma X."/>
            <person name="Naidoo K."/>
            <person name="Pethybridge S.J."/>
            <person name="Sun J."/>
            <person name="Steenkamp E.T."/>
            <person name="van der Nest M.A."/>
            <person name="van Wyk S."/>
            <person name="Wingfield M.J."/>
            <person name="Xiong C."/>
            <person name="Yue Q."/>
            <person name="Zhang X."/>
        </authorList>
    </citation>
    <scope>NUCLEOTIDE SEQUENCE [LARGE SCALE GENOMIC DNA]</scope>
    <source>
        <strain evidence="1 2">BP6252</strain>
    </source>
</reference>
<dbReference type="Proteomes" id="UP000256645">
    <property type="component" value="Unassembled WGS sequence"/>
</dbReference>
<sequence>MVVGSANDDTLAKCTQVIIEEGRRKKEKAYHNSFDPATTSVKGLLPPTCVAEPPGIHLAHVSHANDSYYEVVHAWRDCVAGNTPSTLYSFEEPQSHHSMKVVERAARICESVSGVEKEIVARKRL</sequence>
<accession>A0A3D8SSS7</accession>